<sequence length="181" mass="20634">MITEERAVELVATELARDRLAHSWNAYLPEFAAYRVDELAVGWLVFCQSAVWLRTRDERDSFRSGPYLVDRQDGSVHFVRETCLHEDWQTFYRREVRGGTDDDPLVIEIRALARSAGPVAAMHRLRRLHPQLGTAQAKAYVTAVAQGVRPPEELVRLTRPDDSWLRADIQRLTGPAGQPLT</sequence>
<proteinExistence type="predicted"/>
<feature type="domain" description="Immunity protein 35" evidence="1">
    <location>
        <begin position="32"/>
        <end position="88"/>
    </location>
</feature>
<dbReference type="InterPro" id="IPR029082">
    <property type="entry name" value="Imm35"/>
</dbReference>
<comment type="caution">
    <text evidence="2">The sequence shown here is derived from an EMBL/GenBank/DDBJ whole genome shotgun (WGS) entry which is preliminary data.</text>
</comment>
<dbReference type="Proteomes" id="UP001499987">
    <property type="component" value="Unassembled WGS sequence"/>
</dbReference>
<name>A0ABP4EUJ7_9ACTN</name>
<keyword evidence="3" id="KW-1185">Reference proteome</keyword>
<gene>
    <name evidence="2" type="ORF">GCM10009663_72820</name>
</gene>
<evidence type="ECO:0000259" key="1">
    <source>
        <dbReference type="Pfam" id="PF15567"/>
    </source>
</evidence>
<evidence type="ECO:0000313" key="2">
    <source>
        <dbReference type="EMBL" id="GAA1122958.1"/>
    </source>
</evidence>
<protein>
    <recommendedName>
        <fullName evidence="1">Immunity protein 35 domain-containing protein</fullName>
    </recommendedName>
</protein>
<dbReference type="RefSeq" id="WP_344628039.1">
    <property type="nucleotide sequence ID" value="NZ_BAAALD010000135.1"/>
</dbReference>
<dbReference type="Pfam" id="PF15567">
    <property type="entry name" value="Imm35"/>
    <property type="match status" value="1"/>
</dbReference>
<organism evidence="2 3">
    <name type="scientific">Kitasatospora arboriphila</name>
    <dbReference type="NCBI Taxonomy" id="258052"/>
    <lineage>
        <taxon>Bacteria</taxon>
        <taxon>Bacillati</taxon>
        <taxon>Actinomycetota</taxon>
        <taxon>Actinomycetes</taxon>
        <taxon>Kitasatosporales</taxon>
        <taxon>Streptomycetaceae</taxon>
        <taxon>Kitasatospora</taxon>
    </lineage>
</organism>
<dbReference type="EMBL" id="BAAALD010000135">
    <property type="protein sequence ID" value="GAA1122958.1"/>
    <property type="molecule type" value="Genomic_DNA"/>
</dbReference>
<accession>A0ABP4EUJ7</accession>
<reference evidence="3" key="1">
    <citation type="journal article" date="2019" name="Int. J. Syst. Evol. Microbiol.">
        <title>The Global Catalogue of Microorganisms (GCM) 10K type strain sequencing project: providing services to taxonomists for standard genome sequencing and annotation.</title>
        <authorList>
            <consortium name="The Broad Institute Genomics Platform"/>
            <consortium name="The Broad Institute Genome Sequencing Center for Infectious Disease"/>
            <person name="Wu L."/>
            <person name="Ma J."/>
        </authorList>
    </citation>
    <scope>NUCLEOTIDE SEQUENCE [LARGE SCALE GENOMIC DNA]</scope>
    <source>
        <strain evidence="3">JCM 13002</strain>
    </source>
</reference>
<evidence type="ECO:0000313" key="3">
    <source>
        <dbReference type="Proteomes" id="UP001499987"/>
    </source>
</evidence>